<evidence type="ECO:0000259" key="9">
    <source>
        <dbReference type="Pfam" id="PF10502"/>
    </source>
</evidence>
<dbReference type="PANTHER" id="PTHR43390">
    <property type="entry name" value="SIGNAL PEPTIDASE I"/>
    <property type="match status" value="1"/>
</dbReference>
<dbReference type="InterPro" id="IPR019757">
    <property type="entry name" value="Pept_S26A_signal_pept_1_Lys-AS"/>
</dbReference>
<comment type="caution">
    <text evidence="10">The sequence shown here is derived from an EMBL/GenBank/DDBJ whole genome shotgun (WGS) entry which is preliminary data.</text>
</comment>
<dbReference type="NCBIfam" id="TIGR02227">
    <property type="entry name" value="sigpep_I_bact"/>
    <property type="match status" value="1"/>
</dbReference>
<dbReference type="PRINTS" id="PR00727">
    <property type="entry name" value="LEADERPTASE"/>
</dbReference>
<keyword evidence="7" id="KW-0812">Transmembrane</keyword>
<dbReference type="InterPro" id="IPR000223">
    <property type="entry name" value="Pept_S26A_signal_pept_1"/>
</dbReference>
<dbReference type="CDD" id="cd06530">
    <property type="entry name" value="S26_SPase_I"/>
    <property type="match status" value="1"/>
</dbReference>
<gene>
    <name evidence="10" type="ORF">GCM10008939_31010</name>
</gene>
<keyword evidence="7" id="KW-1133">Transmembrane helix</keyword>
<dbReference type="RefSeq" id="WP_188964210.1">
    <property type="nucleotide sequence ID" value="NZ_BMOE01000013.1"/>
</dbReference>
<keyword evidence="4 7" id="KW-0645">Protease</keyword>
<feature type="domain" description="Peptidase S26" evidence="9">
    <location>
        <begin position="22"/>
        <end position="191"/>
    </location>
</feature>
<reference evidence="10" key="1">
    <citation type="journal article" date="2014" name="Int. J. Syst. Evol. Microbiol.">
        <title>Complete genome sequence of Corynebacterium casei LMG S-19264T (=DSM 44701T), isolated from a smear-ripened cheese.</title>
        <authorList>
            <consortium name="US DOE Joint Genome Institute (JGI-PGF)"/>
            <person name="Walter F."/>
            <person name="Albersmeier A."/>
            <person name="Kalinowski J."/>
            <person name="Ruckert C."/>
        </authorList>
    </citation>
    <scope>NUCLEOTIDE SEQUENCE</scope>
    <source>
        <strain evidence="10">JCM 14371</strain>
    </source>
</reference>
<dbReference type="InterPro" id="IPR036286">
    <property type="entry name" value="LexA/Signal_pep-like_sf"/>
</dbReference>
<dbReference type="AlphaFoldDB" id="A0A917UTL1"/>
<dbReference type="Pfam" id="PF10502">
    <property type="entry name" value="Peptidase_S26"/>
    <property type="match status" value="1"/>
</dbReference>
<reference evidence="10" key="2">
    <citation type="submission" date="2020-09" db="EMBL/GenBank/DDBJ databases">
        <authorList>
            <person name="Sun Q."/>
            <person name="Ohkuma M."/>
        </authorList>
    </citation>
    <scope>NUCLEOTIDE SEQUENCE</scope>
    <source>
        <strain evidence="10">JCM 14371</strain>
    </source>
</reference>
<dbReference type="PROSITE" id="PS00501">
    <property type="entry name" value="SPASE_I_1"/>
    <property type="match status" value="1"/>
</dbReference>
<keyword evidence="5 7" id="KW-0378">Hydrolase</keyword>
<evidence type="ECO:0000313" key="11">
    <source>
        <dbReference type="Proteomes" id="UP000635726"/>
    </source>
</evidence>
<keyword evidence="11" id="KW-1185">Reference proteome</keyword>
<evidence type="ECO:0000256" key="7">
    <source>
        <dbReference type="RuleBase" id="RU003993"/>
    </source>
</evidence>
<comment type="similarity">
    <text evidence="2 8">Belongs to the peptidase S26 family.</text>
</comment>
<name>A0A917UTL1_9DEIO</name>
<feature type="active site" evidence="6">
    <location>
        <position position="112"/>
    </location>
</feature>
<dbReference type="PANTHER" id="PTHR43390:SF1">
    <property type="entry name" value="CHLOROPLAST PROCESSING PEPTIDASE"/>
    <property type="match status" value="1"/>
</dbReference>
<feature type="transmembrane region" description="Helical" evidence="7">
    <location>
        <begin position="25"/>
        <end position="44"/>
    </location>
</feature>
<feature type="active site" evidence="6">
    <location>
        <position position="50"/>
    </location>
</feature>
<evidence type="ECO:0000313" key="10">
    <source>
        <dbReference type="EMBL" id="GGJ84915.1"/>
    </source>
</evidence>
<evidence type="ECO:0000256" key="6">
    <source>
        <dbReference type="PIRSR" id="PIRSR600223-1"/>
    </source>
</evidence>
<evidence type="ECO:0000256" key="3">
    <source>
        <dbReference type="ARBA" id="ARBA00013208"/>
    </source>
</evidence>
<evidence type="ECO:0000256" key="2">
    <source>
        <dbReference type="ARBA" id="ARBA00009370"/>
    </source>
</evidence>
<evidence type="ECO:0000256" key="5">
    <source>
        <dbReference type="ARBA" id="ARBA00022801"/>
    </source>
</evidence>
<sequence length="202" mass="22191">MTGEPSPAPPTTPARPWWVRLWREWLLGAALPVWLVVTFGFTFARVDGNSMNPTLHTGDVAVLLKYPRWLRAWGLWDGYPRRGDIVVFRAPASSEYAYQDGPLGRYRPYNIKRVIGVPGDSVGIRDGHVVLNGRPLTEPYTAVSTDRPEQTVRLGPGQIYVLGDNRIVGESVDSRYYGPVSLADVAGPANLHVGLGQAGESP</sequence>
<dbReference type="InterPro" id="IPR019756">
    <property type="entry name" value="Pept_S26A_signal_pept_1_Ser-AS"/>
</dbReference>
<evidence type="ECO:0000256" key="8">
    <source>
        <dbReference type="RuleBase" id="RU362042"/>
    </source>
</evidence>
<evidence type="ECO:0000256" key="4">
    <source>
        <dbReference type="ARBA" id="ARBA00022670"/>
    </source>
</evidence>
<comment type="subcellular location">
    <subcellularLocation>
        <location evidence="8">Membrane</location>
        <topology evidence="8">Single-pass type II membrane protein</topology>
    </subcellularLocation>
</comment>
<dbReference type="GO" id="GO:0006465">
    <property type="term" value="P:signal peptide processing"/>
    <property type="evidence" value="ECO:0007669"/>
    <property type="project" value="InterPro"/>
</dbReference>
<organism evidence="10 11">
    <name type="scientific">Deinococcus aquiradiocola</name>
    <dbReference type="NCBI Taxonomy" id="393059"/>
    <lineage>
        <taxon>Bacteria</taxon>
        <taxon>Thermotogati</taxon>
        <taxon>Deinococcota</taxon>
        <taxon>Deinococci</taxon>
        <taxon>Deinococcales</taxon>
        <taxon>Deinococcaceae</taxon>
        <taxon>Deinococcus</taxon>
    </lineage>
</organism>
<dbReference type="Gene3D" id="2.10.109.10">
    <property type="entry name" value="Umud Fragment, subunit A"/>
    <property type="match status" value="1"/>
</dbReference>
<dbReference type="InterPro" id="IPR019533">
    <property type="entry name" value="Peptidase_S26"/>
</dbReference>
<dbReference type="EC" id="3.4.21.89" evidence="3 7"/>
<dbReference type="Proteomes" id="UP000635726">
    <property type="component" value="Unassembled WGS sequence"/>
</dbReference>
<dbReference type="SUPFAM" id="SSF51306">
    <property type="entry name" value="LexA/Signal peptidase"/>
    <property type="match status" value="1"/>
</dbReference>
<keyword evidence="7" id="KW-0472">Membrane</keyword>
<dbReference type="GO" id="GO:0004252">
    <property type="term" value="F:serine-type endopeptidase activity"/>
    <property type="evidence" value="ECO:0007669"/>
    <property type="project" value="InterPro"/>
</dbReference>
<accession>A0A917UTL1</accession>
<evidence type="ECO:0000256" key="1">
    <source>
        <dbReference type="ARBA" id="ARBA00000677"/>
    </source>
</evidence>
<proteinExistence type="inferred from homology"/>
<dbReference type="PROSITE" id="PS00760">
    <property type="entry name" value="SPASE_I_2"/>
    <property type="match status" value="1"/>
</dbReference>
<dbReference type="GO" id="GO:0009003">
    <property type="term" value="F:signal peptidase activity"/>
    <property type="evidence" value="ECO:0007669"/>
    <property type="project" value="UniProtKB-EC"/>
</dbReference>
<dbReference type="GO" id="GO:0016020">
    <property type="term" value="C:membrane"/>
    <property type="evidence" value="ECO:0007669"/>
    <property type="project" value="UniProtKB-SubCell"/>
</dbReference>
<comment type="catalytic activity">
    <reaction evidence="1 7">
        <text>Cleavage of hydrophobic, N-terminal signal or leader sequences from secreted and periplasmic proteins.</text>
        <dbReference type="EC" id="3.4.21.89"/>
    </reaction>
</comment>
<dbReference type="EMBL" id="BMOE01000013">
    <property type="protein sequence ID" value="GGJ84915.1"/>
    <property type="molecule type" value="Genomic_DNA"/>
</dbReference>
<protein>
    <recommendedName>
        <fullName evidence="3 7">Signal peptidase I</fullName>
        <ecNumber evidence="3 7">3.4.21.89</ecNumber>
    </recommendedName>
</protein>